<sequence length="61" mass="6885">MASKYLFNQYFNISIWIPAYAGMAGVKPFRQPENIFAKGVGRLKTQVPKRNKVLGSSNGFF</sequence>
<proteinExistence type="predicted"/>
<comment type="caution">
    <text evidence="1">The sequence shown here is derived from an EMBL/GenBank/DDBJ whole genome shotgun (WGS) entry which is preliminary data.</text>
</comment>
<protein>
    <submittedName>
        <fullName evidence="1">Uncharacterized protein</fullName>
    </submittedName>
</protein>
<dbReference type="Proteomes" id="UP000193118">
    <property type="component" value="Unassembled WGS sequence"/>
</dbReference>
<keyword evidence="2" id="KW-1185">Reference proteome</keyword>
<gene>
    <name evidence="1" type="ORF">BWD09_13420</name>
</gene>
<evidence type="ECO:0000313" key="2">
    <source>
        <dbReference type="Proteomes" id="UP000193118"/>
    </source>
</evidence>
<organism evidence="1 2">
    <name type="scientific">Neisseria dentiae</name>
    <dbReference type="NCBI Taxonomy" id="194197"/>
    <lineage>
        <taxon>Bacteria</taxon>
        <taxon>Pseudomonadati</taxon>
        <taxon>Pseudomonadota</taxon>
        <taxon>Betaproteobacteria</taxon>
        <taxon>Neisseriales</taxon>
        <taxon>Neisseriaceae</taxon>
        <taxon>Neisseria</taxon>
    </lineage>
</organism>
<dbReference type="EMBL" id="MTBO01000104">
    <property type="protein sequence ID" value="OSI13545.1"/>
    <property type="molecule type" value="Genomic_DNA"/>
</dbReference>
<reference evidence="2" key="1">
    <citation type="submission" date="2017-01" db="EMBL/GenBank/DDBJ databases">
        <authorList>
            <person name="Wolfgang W.J."/>
            <person name="Cole J."/>
            <person name="Wroblewski D."/>
            <person name="Mcginnis J."/>
            <person name="Musser K.A."/>
        </authorList>
    </citation>
    <scope>NUCLEOTIDE SEQUENCE [LARGE SCALE GENOMIC DNA]</scope>
    <source>
        <strain evidence="2">DSM 19151</strain>
    </source>
</reference>
<name>A0A1X3D195_9NEIS</name>
<accession>A0A1X3D195</accession>
<evidence type="ECO:0000313" key="1">
    <source>
        <dbReference type="EMBL" id="OSI13545.1"/>
    </source>
</evidence>
<dbReference type="AlphaFoldDB" id="A0A1X3D195"/>